<dbReference type="FunFam" id="3.40.710.10:FF:000001">
    <property type="entry name" value="D-alanyl-D-alanine serine-type carboxypeptidase"/>
    <property type="match status" value="1"/>
</dbReference>
<dbReference type="SUPFAM" id="SSF56601">
    <property type="entry name" value="beta-lactamase/transpeptidase-like"/>
    <property type="match status" value="2"/>
</dbReference>
<dbReference type="InterPro" id="IPR037167">
    <property type="entry name" value="Peptidase_S11_C_sf"/>
</dbReference>
<keyword evidence="12" id="KW-0378">Hydrolase</keyword>
<feature type="domain" description="Peptidase S11 D-Ala-D-Ala carboxypeptidase A C-terminal" evidence="22">
    <location>
        <begin position="1041"/>
        <end position="1132"/>
    </location>
</feature>
<keyword evidence="19" id="KW-0030">Aminoacyl-tRNA synthetase</keyword>
<evidence type="ECO:0000256" key="15">
    <source>
        <dbReference type="ARBA" id="ARBA00022960"/>
    </source>
</evidence>
<accession>A0A1A9Z0V1</accession>
<dbReference type="GO" id="GO:0005886">
    <property type="term" value="C:plasma membrane"/>
    <property type="evidence" value="ECO:0007669"/>
    <property type="project" value="UniProtKB-SubCell"/>
</dbReference>
<keyword evidence="7" id="KW-0436">Ligase</keyword>
<dbReference type="Pfam" id="PF00768">
    <property type="entry name" value="Peptidase_S11"/>
    <property type="match status" value="1"/>
</dbReference>
<keyword evidence="14" id="KW-0648">Protein biosynthesis</keyword>
<keyword evidence="5" id="KW-1003">Cell membrane</keyword>
<dbReference type="Pfam" id="PF01098">
    <property type="entry name" value="FTSW_RODA_SPOVE"/>
    <property type="match status" value="1"/>
</dbReference>
<evidence type="ECO:0000256" key="2">
    <source>
        <dbReference type="ARBA" id="ARBA00004141"/>
    </source>
</evidence>
<dbReference type="Gene3D" id="3.90.1310.10">
    <property type="entry name" value="Penicillin-binding protein 2a (Domain 2)"/>
    <property type="match status" value="1"/>
</dbReference>
<evidence type="ECO:0000259" key="22">
    <source>
        <dbReference type="SMART" id="SM00936"/>
    </source>
</evidence>
<dbReference type="AlphaFoldDB" id="A0A1A9Z0V1"/>
<dbReference type="PRINTS" id="PR00985">
    <property type="entry name" value="TRNASYNTHLEU"/>
</dbReference>
<dbReference type="STRING" id="7398.A0A1A9Z0V1"/>
<protein>
    <recommendedName>
        <fullName evidence="22">Peptidase S11 D-Ala-D-Ala carboxypeptidase A C-terminal domain-containing protein</fullName>
    </recommendedName>
</protein>
<dbReference type="SUPFAM" id="SSF69189">
    <property type="entry name" value="Penicillin-binding protein associated domain"/>
    <property type="match status" value="1"/>
</dbReference>
<dbReference type="SMART" id="SM00936">
    <property type="entry name" value="PBP5_C"/>
    <property type="match status" value="1"/>
</dbReference>
<reference evidence="24" key="1">
    <citation type="submission" date="2014-03" db="EMBL/GenBank/DDBJ databases">
        <authorList>
            <person name="Aksoy S."/>
            <person name="Warren W."/>
            <person name="Wilson R.K."/>
        </authorList>
    </citation>
    <scope>NUCLEOTIDE SEQUENCE [LARGE SCALE GENOMIC DNA]</scope>
    <source>
        <strain evidence="24">IAEA</strain>
    </source>
</reference>
<evidence type="ECO:0000313" key="24">
    <source>
        <dbReference type="Proteomes" id="UP000092445"/>
    </source>
</evidence>
<dbReference type="GO" id="GO:0009002">
    <property type="term" value="F:serine-type D-Ala-D-Ala carboxypeptidase activity"/>
    <property type="evidence" value="ECO:0007669"/>
    <property type="project" value="InterPro"/>
</dbReference>
<dbReference type="GO" id="GO:0071972">
    <property type="term" value="F:peptidoglycan L,D-transpeptidase activity"/>
    <property type="evidence" value="ECO:0007669"/>
    <property type="project" value="TreeGrafter"/>
</dbReference>
<comment type="pathway">
    <text evidence="21">Glycan biosynthesis.</text>
</comment>
<keyword evidence="11" id="KW-0547">Nucleotide-binding</keyword>
<evidence type="ECO:0000256" key="11">
    <source>
        <dbReference type="ARBA" id="ARBA00022741"/>
    </source>
</evidence>
<proteinExistence type="predicted"/>
<evidence type="ECO:0000256" key="8">
    <source>
        <dbReference type="ARBA" id="ARBA00022670"/>
    </source>
</evidence>
<evidence type="ECO:0000256" key="7">
    <source>
        <dbReference type="ARBA" id="ARBA00022598"/>
    </source>
</evidence>
<evidence type="ECO:0000256" key="6">
    <source>
        <dbReference type="ARBA" id="ARBA00022519"/>
    </source>
</evidence>
<keyword evidence="15" id="KW-0133">Cell shape</keyword>
<dbReference type="VEuPathDB" id="VectorBase:GPAI000572"/>
<dbReference type="GO" id="GO:0071555">
    <property type="term" value="P:cell wall organization"/>
    <property type="evidence" value="ECO:0007669"/>
    <property type="project" value="UniProtKB-KW"/>
</dbReference>
<dbReference type="GO" id="GO:0004823">
    <property type="term" value="F:leucine-tRNA ligase activity"/>
    <property type="evidence" value="ECO:0007669"/>
    <property type="project" value="InterPro"/>
</dbReference>
<dbReference type="SUPFAM" id="SSF52374">
    <property type="entry name" value="Nucleotidylyl transferase"/>
    <property type="match status" value="1"/>
</dbReference>
<keyword evidence="24" id="KW-1185">Reference proteome</keyword>
<dbReference type="GO" id="GO:0008658">
    <property type="term" value="F:penicillin binding"/>
    <property type="evidence" value="ECO:0007669"/>
    <property type="project" value="InterPro"/>
</dbReference>
<dbReference type="FunFam" id="3.40.710.10:FF:000004">
    <property type="entry name" value="Peptidoglycan D,D-transpeptidase MrdA"/>
    <property type="match status" value="1"/>
</dbReference>
<dbReference type="Gene3D" id="2.60.410.10">
    <property type="entry name" value="D-Ala-D-Ala carboxypeptidase, C-terminal domain"/>
    <property type="match status" value="1"/>
</dbReference>
<dbReference type="InterPro" id="IPR001967">
    <property type="entry name" value="Peptidase_S11_N"/>
</dbReference>
<dbReference type="Gene3D" id="3.40.710.10">
    <property type="entry name" value="DD-peptidase/beta-lactamase superfamily"/>
    <property type="match status" value="2"/>
</dbReference>
<dbReference type="InterPro" id="IPR001460">
    <property type="entry name" value="PCN-bd_Tpept"/>
</dbReference>
<dbReference type="PANTHER" id="PTHR30627:SF2">
    <property type="entry name" value="PEPTIDOGLYCAN D,D-TRANSPEPTIDASE MRDA"/>
    <property type="match status" value="1"/>
</dbReference>
<dbReference type="Pfam" id="PF00133">
    <property type="entry name" value="tRNA-synt_1"/>
    <property type="match status" value="1"/>
</dbReference>
<dbReference type="Gene3D" id="3.40.50.620">
    <property type="entry name" value="HUPs"/>
    <property type="match status" value="1"/>
</dbReference>
<evidence type="ECO:0000256" key="9">
    <source>
        <dbReference type="ARBA" id="ARBA00022692"/>
    </source>
</evidence>
<sequence length="1151" mass="132212">MLGKNVLHPIGWDAFGLPAEDAAIRNNTSPEKWTLKCIQNMKRQLQSLGCSYDWNREIITCHPNYYRWDQWFFIQLYNKKIAYKKKSAVNWCPKDQTVLANEQVINNSCWRCNTTIKKKIISQWFIKITDYADRLLSDLDTLENWPKKVKTMQKNWIGSSYQAMLAIPAYYKDQWDFAKKYNLPILYVLKDYTDRNGIVLAVNRTIYQLEINLQQVENLNHTINELKSVLDLNESDILSFEKERQKANYLNNILIKSELTDIQYTKFFLNQYRFPGVSVKNYQRRYYPYGSEIAHVIGYIAKINYAEFKKLKYKKEFLDYFKNQEIGKLGIEKFYEKKLHGQPGFKEVEINSRGKIIRQLRFFPPKSGKNITLTLDLNLQRYIKKLISSMRAAVVVLDPRDGGILALVSNPSYDPNIFINGISNKKYLKLTHDVNRPFINRVTQGMYPPASTIKPYVIISALHSGSISTNFFLFDPGWWKLPGSEKIYRDWKKWGHGYLNITKALEESADTFFYQVAYNMGIDKLSEWMKKFGYGQSTGIDLLEESTGIMPNREWKIKYIKQPWYQGDTISVGIGQGYWTATPIQISKALMTLVNNGLVRTPHLLSFIQENNYSVTYYHQTSYLQIGDARTVFWDIVKNGMYGVANRSNGTAYKNFYDAPYKVAAKSGTAQVFSLQPYEIYDPSKVSEKFRDHKLMTAFAPFEKPTVCIVLILENGEEHISSGCLVPLLWKFFMHDYQKNRVKILLNPELDALGAGYHILQSKIAIGSGGLYGKGWLLAYAIYTYTELRPPKINAASYILIDYDSGQVLAEMNADTQRAPASLTKMMTSYIVGKLINSGQINPNDLVTINKDAWMLGNPELKGSSLMFLRPGDHVSISELTRGIILQSGNDACVAVANYISGDQISFVELMNNYAYQLNLKNTFFKNVHGLDTAGQFTSARDMAIISMALIRDVSHEYVKYKEKEFTYNHIRQVNRNNLLWDKNLHVDGIKTGHTKLAGYNLAASAVNNKMRLISILLGGNTAYDRDHGSKSLLQWGFRSFNTILSLKSEEVFLKQSIFFGNLDKVNLGVKKNVYLTIPKGKEKDIVIEYTLNSNVLKAPLKKYQKVGKIVFKLNNFVLTEVPLVALEEVNSGNILNRIVDYIKLNVQKFI</sequence>
<dbReference type="SUPFAM" id="SSF56519">
    <property type="entry name" value="Penicillin binding protein dimerisation domain"/>
    <property type="match status" value="1"/>
</dbReference>
<keyword evidence="13" id="KW-0067">ATP-binding</keyword>
<reference evidence="23" key="2">
    <citation type="submission" date="2020-05" db="UniProtKB">
        <authorList>
            <consortium name="EnsemblMetazoa"/>
        </authorList>
    </citation>
    <scope>IDENTIFICATION</scope>
    <source>
        <strain evidence="23">IAEA</strain>
    </source>
</reference>
<evidence type="ECO:0000256" key="18">
    <source>
        <dbReference type="ARBA" id="ARBA00023136"/>
    </source>
</evidence>
<comment type="function">
    <text evidence="1">Removes C-terminal D-alanyl residues from sugar-peptide cell wall precursors.</text>
</comment>
<evidence type="ECO:0000256" key="16">
    <source>
        <dbReference type="ARBA" id="ARBA00022984"/>
    </source>
</evidence>
<dbReference type="GO" id="GO:0006429">
    <property type="term" value="P:leucyl-tRNA aminoacylation"/>
    <property type="evidence" value="ECO:0007669"/>
    <property type="project" value="InterPro"/>
</dbReference>
<name>A0A1A9Z0V1_GLOPL</name>
<keyword evidence="20" id="KW-0961">Cell wall biogenesis/degradation</keyword>
<evidence type="ECO:0000256" key="12">
    <source>
        <dbReference type="ARBA" id="ARBA00022801"/>
    </source>
</evidence>
<evidence type="ECO:0000256" key="14">
    <source>
        <dbReference type="ARBA" id="ARBA00022917"/>
    </source>
</evidence>
<evidence type="ECO:0000256" key="3">
    <source>
        <dbReference type="ARBA" id="ARBA00004167"/>
    </source>
</evidence>
<comment type="subcellular location">
    <subcellularLocation>
        <location evidence="4">Cell inner membrane</location>
        <topology evidence="4">Peripheral membrane protein</topology>
    </subcellularLocation>
    <subcellularLocation>
        <location evidence="2">Membrane</location>
        <topology evidence="2">Multi-pass membrane protein</topology>
    </subcellularLocation>
    <subcellularLocation>
        <location evidence="3">Membrane</location>
        <topology evidence="3">Single-pass membrane protein</topology>
    </subcellularLocation>
</comment>
<keyword evidence="9" id="KW-0812">Transmembrane</keyword>
<dbReference type="Pfam" id="PF07943">
    <property type="entry name" value="PBP5_C"/>
    <property type="match status" value="1"/>
</dbReference>
<keyword evidence="10" id="KW-0732">Signal</keyword>
<keyword evidence="17" id="KW-1133">Transmembrane helix</keyword>
<keyword evidence="18" id="KW-0472">Membrane</keyword>
<dbReference type="InterPro" id="IPR005311">
    <property type="entry name" value="PBP_dimer"/>
</dbReference>
<evidence type="ECO:0000256" key="13">
    <source>
        <dbReference type="ARBA" id="ARBA00022840"/>
    </source>
</evidence>
<evidence type="ECO:0000256" key="21">
    <source>
        <dbReference type="ARBA" id="ARBA00060592"/>
    </source>
</evidence>
<dbReference type="GO" id="GO:0005524">
    <property type="term" value="F:ATP binding"/>
    <property type="evidence" value="ECO:0007669"/>
    <property type="project" value="UniProtKB-KW"/>
</dbReference>
<keyword evidence="16" id="KW-0573">Peptidoglycan synthesis</keyword>
<dbReference type="InterPro" id="IPR036138">
    <property type="entry name" value="PBP_dimer_sf"/>
</dbReference>
<dbReference type="GO" id="GO:0051301">
    <property type="term" value="P:cell division"/>
    <property type="evidence" value="ECO:0007669"/>
    <property type="project" value="InterPro"/>
</dbReference>
<dbReference type="Proteomes" id="UP000092445">
    <property type="component" value="Unassembled WGS sequence"/>
</dbReference>
<keyword evidence="6" id="KW-0997">Cell inner membrane</keyword>
<evidence type="ECO:0000256" key="5">
    <source>
        <dbReference type="ARBA" id="ARBA00022475"/>
    </source>
</evidence>
<dbReference type="NCBIfam" id="TIGR03423">
    <property type="entry name" value="pbp2_mrdA"/>
    <property type="match status" value="1"/>
</dbReference>
<dbReference type="InterPro" id="IPR001182">
    <property type="entry name" value="FtsW/RodA"/>
</dbReference>
<dbReference type="InterPro" id="IPR050515">
    <property type="entry name" value="Beta-lactam/transpept"/>
</dbReference>
<dbReference type="InterPro" id="IPR014729">
    <property type="entry name" value="Rossmann-like_a/b/a_fold"/>
</dbReference>
<evidence type="ECO:0000313" key="23">
    <source>
        <dbReference type="EnsemblMetazoa" id="GPAI000572-PA"/>
    </source>
</evidence>
<evidence type="ECO:0000256" key="10">
    <source>
        <dbReference type="ARBA" id="ARBA00022729"/>
    </source>
</evidence>
<dbReference type="InterPro" id="IPR012907">
    <property type="entry name" value="Peptidase_S11_C"/>
</dbReference>
<dbReference type="InterPro" id="IPR017790">
    <property type="entry name" value="Penicillin-binding_protein_2"/>
</dbReference>
<organism evidence="23 24">
    <name type="scientific">Glossina pallidipes</name>
    <name type="common">Tsetse fly</name>
    <dbReference type="NCBI Taxonomy" id="7398"/>
    <lineage>
        <taxon>Eukaryota</taxon>
        <taxon>Metazoa</taxon>
        <taxon>Ecdysozoa</taxon>
        <taxon>Arthropoda</taxon>
        <taxon>Hexapoda</taxon>
        <taxon>Insecta</taxon>
        <taxon>Pterygota</taxon>
        <taxon>Neoptera</taxon>
        <taxon>Endopterygota</taxon>
        <taxon>Diptera</taxon>
        <taxon>Brachycera</taxon>
        <taxon>Muscomorpha</taxon>
        <taxon>Hippoboscoidea</taxon>
        <taxon>Glossinidae</taxon>
        <taxon>Glossina</taxon>
    </lineage>
</organism>
<dbReference type="Pfam" id="PF03717">
    <property type="entry name" value="PBP_dimer"/>
    <property type="match status" value="1"/>
</dbReference>
<dbReference type="InterPro" id="IPR002300">
    <property type="entry name" value="aa-tRNA-synth_Ia"/>
</dbReference>
<dbReference type="PANTHER" id="PTHR30627">
    <property type="entry name" value="PEPTIDOGLYCAN D,D-TRANSPEPTIDASE"/>
    <property type="match status" value="1"/>
</dbReference>
<dbReference type="GO" id="GO:0008360">
    <property type="term" value="P:regulation of cell shape"/>
    <property type="evidence" value="ECO:0007669"/>
    <property type="project" value="UniProtKB-KW"/>
</dbReference>
<evidence type="ECO:0000256" key="17">
    <source>
        <dbReference type="ARBA" id="ARBA00022989"/>
    </source>
</evidence>
<keyword evidence="8" id="KW-0645">Protease</keyword>
<dbReference type="GO" id="GO:0006508">
    <property type="term" value="P:proteolysis"/>
    <property type="evidence" value="ECO:0007669"/>
    <property type="project" value="UniProtKB-KW"/>
</dbReference>
<dbReference type="EnsemblMetazoa" id="GPAI000572-RA">
    <property type="protein sequence ID" value="GPAI000572-PA"/>
    <property type="gene ID" value="GPAI000572"/>
</dbReference>
<evidence type="ECO:0000256" key="20">
    <source>
        <dbReference type="ARBA" id="ARBA00023316"/>
    </source>
</evidence>
<evidence type="ECO:0000256" key="1">
    <source>
        <dbReference type="ARBA" id="ARBA00003217"/>
    </source>
</evidence>
<dbReference type="Pfam" id="PF00905">
    <property type="entry name" value="Transpeptidase"/>
    <property type="match status" value="1"/>
</dbReference>
<dbReference type="InterPro" id="IPR002302">
    <property type="entry name" value="Leu-tRNA-ligase"/>
</dbReference>
<dbReference type="InterPro" id="IPR012338">
    <property type="entry name" value="Beta-lactam/transpept-like"/>
</dbReference>
<evidence type="ECO:0000256" key="4">
    <source>
        <dbReference type="ARBA" id="ARBA00004417"/>
    </source>
</evidence>
<evidence type="ECO:0000256" key="19">
    <source>
        <dbReference type="ARBA" id="ARBA00023146"/>
    </source>
</evidence>
<dbReference type="InterPro" id="IPR015956">
    <property type="entry name" value="Peniciliin-bd_prot_C_sf"/>
</dbReference>